<dbReference type="InterPro" id="IPR050297">
    <property type="entry name" value="LipidA_mod_glycosyltrf_83"/>
</dbReference>
<evidence type="ECO:0008006" key="11">
    <source>
        <dbReference type="Google" id="ProtNLM"/>
    </source>
</evidence>
<protein>
    <recommendedName>
        <fullName evidence="11">Glycosyltransferase RgtA/B/C/D-like domain-containing protein</fullName>
    </recommendedName>
</protein>
<evidence type="ECO:0000256" key="7">
    <source>
        <dbReference type="ARBA" id="ARBA00023136"/>
    </source>
</evidence>
<organism evidence="9 10">
    <name type="scientific">Allohahella marinimesophila</name>
    <dbReference type="NCBI Taxonomy" id="1054972"/>
    <lineage>
        <taxon>Bacteria</taxon>
        <taxon>Pseudomonadati</taxon>
        <taxon>Pseudomonadota</taxon>
        <taxon>Gammaproteobacteria</taxon>
        <taxon>Oceanospirillales</taxon>
        <taxon>Hahellaceae</taxon>
        <taxon>Allohahella</taxon>
    </lineage>
</organism>
<evidence type="ECO:0000256" key="6">
    <source>
        <dbReference type="ARBA" id="ARBA00022989"/>
    </source>
</evidence>
<evidence type="ECO:0000256" key="8">
    <source>
        <dbReference type="SAM" id="Phobius"/>
    </source>
</evidence>
<dbReference type="PANTHER" id="PTHR33908">
    <property type="entry name" value="MANNOSYLTRANSFERASE YKCB-RELATED"/>
    <property type="match status" value="1"/>
</dbReference>
<keyword evidence="6 8" id="KW-1133">Transmembrane helix</keyword>
<keyword evidence="10" id="KW-1185">Reference proteome</keyword>
<comment type="caution">
    <text evidence="9">The sequence shown here is derived from an EMBL/GenBank/DDBJ whole genome shotgun (WGS) entry which is preliminary data.</text>
</comment>
<feature type="transmembrane region" description="Helical" evidence="8">
    <location>
        <begin position="386"/>
        <end position="410"/>
    </location>
</feature>
<evidence type="ECO:0000313" key="9">
    <source>
        <dbReference type="EMBL" id="GAA3963498.1"/>
    </source>
</evidence>
<keyword evidence="5 8" id="KW-0812">Transmembrane</keyword>
<gene>
    <name evidence="9" type="ORF">GCM10022278_21630</name>
</gene>
<feature type="transmembrane region" description="Helical" evidence="8">
    <location>
        <begin position="490"/>
        <end position="506"/>
    </location>
</feature>
<feature type="transmembrane region" description="Helical" evidence="8">
    <location>
        <begin position="175"/>
        <end position="204"/>
    </location>
</feature>
<evidence type="ECO:0000256" key="5">
    <source>
        <dbReference type="ARBA" id="ARBA00022692"/>
    </source>
</evidence>
<keyword evidence="4" id="KW-0808">Transferase</keyword>
<keyword evidence="7 8" id="KW-0472">Membrane</keyword>
<feature type="transmembrane region" description="Helical" evidence="8">
    <location>
        <begin position="431"/>
        <end position="454"/>
    </location>
</feature>
<feature type="transmembrane region" description="Helical" evidence="8">
    <location>
        <begin position="216"/>
        <end position="234"/>
    </location>
</feature>
<dbReference type="PANTHER" id="PTHR33908:SF11">
    <property type="entry name" value="MEMBRANE PROTEIN"/>
    <property type="match status" value="1"/>
</dbReference>
<name>A0ABP7PF31_9GAMM</name>
<feature type="transmembrane region" description="Helical" evidence="8">
    <location>
        <begin position="12"/>
        <end position="33"/>
    </location>
</feature>
<evidence type="ECO:0000256" key="3">
    <source>
        <dbReference type="ARBA" id="ARBA00022676"/>
    </source>
</evidence>
<dbReference type="Proteomes" id="UP001501337">
    <property type="component" value="Unassembled WGS sequence"/>
</dbReference>
<feature type="transmembrane region" description="Helical" evidence="8">
    <location>
        <begin position="348"/>
        <end position="366"/>
    </location>
</feature>
<feature type="transmembrane region" description="Helical" evidence="8">
    <location>
        <begin position="460"/>
        <end position="478"/>
    </location>
</feature>
<keyword evidence="2" id="KW-1003">Cell membrane</keyword>
<feature type="transmembrane region" description="Helical" evidence="8">
    <location>
        <begin position="276"/>
        <end position="296"/>
    </location>
</feature>
<keyword evidence="3" id="KW-0328">Glycosyltransferase</keyword>
<feature type="transmembrane region" description="Helical" evidence="8">
    <location>
        <begin position="144"/>
        <end position="163"/>
    </location>
</feature>
<accession>A0ABP7PF31</accession>
<evidence type="ECO:0000313" key="10">
    <source>
        <dbReference type="Proteomes" id="UP001501337"/>
    </source>
</evidence>
<dbReference type="EMBL" id="BAABBO010000009">
    <property type="protein sequence ID" value="GAA3963498.1"/>
    <property type="molecule type" value="Genomic_DNA"/>
</dbReference>
<proteinExistence type="predicted"/>
<feature type="transmembrane region" description="Helical" evidence="8">
    <location>
        <begin position="122"/>
        <end position="138"/>
    </location>
</feature>
<feature type="transmembrane region" description="Helical" evidence="8">
    <location>
        <begin position="308"/>
        <end position="336"/>
    </location>
</feature>
<reference evidence="10" key="1">
    <citation type="journal article" date="2019" name="Int. J. Syst. Evol. Microbiol.">
        <title>The Global Catalogue of Microorganisms (GCM) 10K type strain sequencing project: providing services to taxonomists for standard genome sequencing and annotation.</title>
        <authorList>
            <consortium name="The Broad Institute Genomics Platform"/>
            <consortium name="The Broad Institute Genome Sequencing Center for Infectious Disease"/>
            <person name="Wu L."/>
            <person name="Ma J."/>
        </authorList>
    </citation>
    <scope>NUCLEOTIDE SEQUENCE [LARGE SCALE GENOMIC DNA]</scope>
    <source>
        <strain evidence="10">JCM 17555</strain>
    </source>
</reference>
<dbReference type="RefSeq" id="WP_344806162.1">
    <property type="nucleotide sequence ID" value="NZ_BAABBO010000009.1"/>
</dbReference>
<comment type="subcellular location">
    <subcellularLocation>
        <location evidence="1">Cell membrane</location>
        <topology evidence="1">Multi-pass membrane protein</topology>
    </subcellularLocation>
</comment>
<evidence type="ECO:0000256" key="2">
    <source>
        <dbReference type="ARBA" id="ARBA00022475"/>
    </source>
</evidence>
<evidence type="ECO:0000256" key="4">
    <source>
        <dbReference type="ARBA" id="ARBA00022679"/>
    </source>
</evidence>
<sequence length="666" mass="75143">MVDSHSQQSPATPAWLIPLAWLILGFALLAGIWSRFVGLGVWNLSLDEYYFMSSVQFILDKGIPEFPCGGYYVRGLLQQYITAPLLYLTGDPELAGRLPTAVANLLTAPVIYFIARHVVSKPVALLTTALFLISLWEIEFARFARMYAFFQLIFALQVLWLLQWRAGRPEAFWRLPLTALVAVLVHEGAVFVLMLCFIPLILAPLEARTLPRTPRWYWPFVGLATVVTLAFQLVDMRSFGAPSRTPEDFKRPPSDSRIDLPDLQTGTLMNNLDSPLALLGLALVAAGGAWLIWRLIRDYRERLIDWRAAAVISAAILLCLLHLFMLATVTVFLFMLLGYFTAIRRASFIAYVAGVAAMAVGWLLILQSPVPLVNYPSFFWGFVNTYLTAIPIETIWIVAGIGIVSLIGLIHQLSMPMRHSAEADSHKGQALKILLFVFLGCLTVFCLLNTRFTFTRYSFHLYPLMLLFIVISIHWLALQIGKLASDRTGTIYAFALLTGLGGYVLSSEHYGWRHLVFVDHAEYSLRSAYPLFTEFHYYQRDDFETVGQKVAELAAPEDVVISSSPAADFYIPNISYIFHTRDDIRYLETISCRGTEHLWTGIPMLSRYEEVEALVESGTRVWFVTGENSNGRKDLVDAVVSAWPESRLVYESIDGSDRLYEIRSAR</sequence>
<evidence type="ECO:0000256" key="1">
    <source>
        <dbReference type="ARBA" id="ARBA00004651"/>
    </source>
</evidence>